<dbReference type="Pfam" id="PF07221">
    <property type="entry name" value="GlcNAc_2-epim"/>
    <property type="match status" value="1"/>
</dbReference>
<dbReference type="KEGG" id="srho:HH216_07140"/>
<comment type="similarity">
    <text evidence="1">Belongs to the N-acylglucosamine 2-epimerase family.</text>
</comment>
<proteinExistence type="inferred from homology"/>
<keyword evidence="2" id="KW-0413">Isomerase</keyword>
<dbReference type="Proteomes" id="UP000501128">
    <property type="component" value="Chromosome"/>
</dbReference>
<reference evidence="3 4" key="1">
    <citation type="submission" date="2020-04" db="EMBL/GenBank/DDBJ databases">
        <title>Genome sequencing of novel species.</title>
        <authorList>
            <person name="Heo J."/>
            <person name="Kim S.-J."/>
            <person name="Kim J.-S."/>
            <person name="Hong S.-B."/>
            <person name="Kwon S.-W."/>
        </authorList>
    </citation>
    <scope>NUCLEOTIDE SEQUENCE [LARGE SCALE GENOMIC DNA]</scope>
    <source>
        <strain evidence="3 4">CJU-R4</strain>
    </source>
</reference>
<dbReference type="AlphaFoldDB" id="A0A7L5DLZ5"/>
<organism evidence="3 4">
    <name type="scientific">Spirosoma rhododendri</name>
    <dbReference type="NCBI Taxonomy" id="2728024"/>
    <lineage>
        <taxon>Bacteria</taxon>
        <taxon>Pseudomonadati</taxon>
        <taxon>Bacteroidota</taxon>
        <taxon>Cytophagia</taxon>
        <taxon>Cytophagales</taxon>
        <taxon>Cytophagaceae</taxon>
        <taxon>Spirosoma</taxon>
    </lineage>
</organism>
<name>A0A7L5DLZ5_9BACT</name>
<dbReference type="InterPro" id="IPR010819">
    <property type="entry name" value="AGE/CE"/>
</dbReference>
<gene>
    <name evidence="3" type="ORF">HH216_07140</name>
</gene>
<evidence type="ECO:0000256" key="1">
    <source>
        <dbReference type="ARBA" id="ARBA00008558"/>
    </source>
</evidence>
<dbReference type="PANTHER" id="PTHR15108">
    <property type="entry name" value="N-ACYLGLUCOSAMINE-2-EPIMERASE"/>
    <property type="match status" value="1"/>
</dbReference>
<dbReference type="EMBL" id="CP051677">
    <property type="protein sequence ID" value="QJD78223.1"/>
    <property type="molecule type" value="Genomic_DNA"/>
</dbReference>
<dbReference type="SUPFAM" id="SSF48208">
    <property type="entry name" value="Six-hairpin glycosidases"/>
    <property type="match status" value="1"/>
</dbReference>
<evidence type="ECO:0000256" key="2">
    <source>
        <dbReference type="ARBA" id="ARBA00023235"/>
    </source>
</evidence>
<dbReference type="InterPro" id="IPR008928">
    <property type="entry name" value="6-hairpin_glycosidase_sf"/>
</dbReference>
<dbReference type="GO" id="GO:0005975">
    <property type="term" value="P:carbohydrate metabolic process"/>
    <property type="evidence" value="ECO:0007669"/>
    <property type="project" value="InterPro"/>
</dbReference>
<evidence type="ECO:0000313" key="4">
    <source>
        <dbReference type="Proteomes" id="UP000501128"/>
    </source>
</evidence>
<dbReference type="Gene3D" id="1.50.10.10">
    <property type="match status" value="1"/>
</dbReference>
<protein>
    <submittedName>
        <fullName evidence="3">N-acyl-D-glucosamine 2-epimerase</fullName>
    </submittedName>
</protein>
<dbReference type="GO" id="GO:0016853">
    <property type="term" value="F:isomerase activity"/>
    <property type="evidence" value="ECO:0007669"/>
    <property type="project" value="UniProtKB-KW"/>
</dbReference>
<sequence length="399" mass="45573">MFTRRSATDTTASDLQKLAADYQQALLRQVLPFWLEHSPDAAYGGYFDWLTTTGAVIEGDKSVVRQAQQAYAFARLYNTVDAQPRWLDHARLGVTFLSRFAHGDRLHCYDQLDRLGHPVALATTNEPDAYTLMAYAQFHRATNEDEWAMLAKSLLTNVLADLDDARAEMMAVRVPIIRQGRYLRDWVTGVRAMLSSRHLLDDDSWKDGMANLVQGIQQLFVDRRTDTVRAYVQSDGGYINTPEGRRVDVGLTLQLTNALFDYCELVPNRKLAQQAAGWCLYACEQAWDETAGGLRNFVDHKTQPMTEPDGYRWAWVMVEGLLALSKSYLYTRYADCLKWLRRLHEYTFAVFPSVTEPGWHLAVDTNRQPVWPTKASPLVDCYTPMCNLADIARVLQRIR</sequence>
<accession>A0A7L5DLZ5</accession>
<dbReference type="InterPro" id="IPR012341">
    <property type="entry name" value="6hp_glycosidase-like_sf"/>
</dbReference>
<dbReference type="RefSeq" id="WP_169550164.1">
    <property type="nucleotide sequence ID" value="NZ_CP051677.1"/>
</dbReference>
<evidence type="ECO:0000313" key="3">
    <source>
        <dbReference type="EMBL" id="QJD78223.1"/>
    </source>
</evidence>
<keyword evidence="4" id="KW-1185">Reference proteome</keyword>